<name>A0A553MY65_9TELE</name>
<dbReference type="STRING" id="623744.A0A553MY65"/>
<evidence type="ECO:0000256" key="1">
    <source>
        <dbReference type="ARBA" id="ARBA00004141"/>
    </source>
</evidence>
<feature type="transmembrane region" description="Helical" evidence="6">
    <location>
        <begin position="204"/>
        <end position="228"/>
    </location>
</feature>
<dbReference type="PANTHER" id="PTHR14198:SF22">
    <property type="entry name" value="TRANSMEMBRANE 4 L6 FAMILY MEMBER 19"/>
    <property type="match status" value="1"/>
</dbReference>
<dbReference type="EMBL" id="SRMA01027211">
    <property type="protein sequence ID" value="TRY58075.1"/>
    <property type="molecule type" value="Genomic_DNA"/>
</dbReference>
<evidence type="ECO:0000256" key="6">
    <source>
        <dbReference type="SAM" id="Phobius"/>
    </source>
</evidence>
<evidence type="ECO:0000256" key="4">
    <source>
        <dbReference type="ARBA" id="ARBA00022989"/>
    </source>
</evidence>
<gene>
    <name evidence="7" type="ORF">DNTS_022716</name>
</gene>
<keyword evidence="3 6" id="KW-0812">Transmembrane</keyword>
<evidence type="ECO:0000256" key="2">
    <source>
        <dbReference type="ARBA" id="ARBA00006193"/>
    </source>
</evidence>
<comment type="similarity">
    <text evidence="2">Belongs to the L6 tetraspanin family.</text>
</comment>
<dbReference type="InterPro" id="IPR008661">
    <property type="entry name" value="L6_membrane"/>
</dbReference>
<reference evidence="7 8" key="1">
    <citation type="journal article" date="2019" name="Sci. Data">
        <title>Hybrid genome assembly and annotation of Danionella translucida.</title>
        <authorList>
            <person name="Kadobianskyi M."/>
            <person name="Schulze L."/>
            <person name="Schuelke M."/>
            <person name="Judkewitz B."/>
        </authorList>
    </citation>
    <scope>NUCLEOTIDE SEQUENCE [LARGE SCALE GENOMIC DNA]</scope>
    <source>
        <strain evidence="7 8">Bolton</strain>
    </source>
</reference>
<evidence type="ECO:0000256" key="3">
    <source>
        <dbReference type="ARBA" id="ARBA00022692"/>
    </source>
</evidence>
<keyword evidence="4 6" id="KW-1133">Transmembrane helix</keyword>
<accession>A0A553MY65</accession>
<comment type="caution">
    <text evidence="7">The sequence shown here is derived from an EMBL/GenBank/DDBJ whole genome shotgun (WGS) entry which is preliminary data.</text>
</comment>
<feature type="transmembrane region" description="Helical" evidence="6">
    <location>
        <begin position="61"/>
        <end position="80"/>
    </location>
</feature>
<dbReference type="GO" id="GO:0016020">
    <property type="term" value="C:membrane"/>
    <property type="evidence" value="ECO:0007669"/>
    <property type="project" value="UniProtKB-SubCell"/>
</dbReference>
<evidence type="ECO:0000313" key="7">
    <source>
        <dbReference type="EMBL" id="TRY58075.1"/>
    </source>
</evidence>
<dbReference type="Pfam" id="PF05805">
    <property type="entry name" value="L6_membrane"/>
    <property type="match status" value="1"/>
</dbReference>
<organism evidence="7 8">
    <name type="scientific">Danionella cerebrum</name>
    <dbReference type="NCBI Taxonomy" id="2873325"/>
    <lineage>
        <taxon>Eukaryota</taxon>
        <taxon>Metazoa</taxon>
        <taxon>Chordata</taxon>
        <taxon>Craniata</taxon>
        <taxon>Vertebrata</taxon>
        <taxon>Euteleostomi</taxon>
        <taxon>Actinopterygii</taxon>
        <taxon>Neopterygii</taxon>
        <taxon>Teleostei</taxon>
        <taxon>Ostariophysi</taxon>
        <taxon>Cypriniformes</taxon>
        <taxon>Danionidae</taxon>
        <taxon>Danioninae</taxon>
        <taxon>Danionella</taxon>
    </lineage>
</organism>
<evidence type="ECO:0000256" key="5">
    <source>
        <dbReference type="ARBA" id="ARBA00023136"/>
    </source>
</evidence>
<keyword evidence="5 6" id="KW-0472">Membrane</keyword>
<dbReference type="PANTHER" id="PTHR14198">
    <property type="entry name" value="TRANSMEMBRANE 4 L6 FAMILY MEMBER 1-RELATED"/>
    <property type="match status" value="1"/>
</dbReference>
<evidence type="ECO:0000313" key="8">
    <source>
        <dbReference type="Proteomes" id="UP000316079"/>
    </source>
</evidence>
<dbReference type="AlphaFoldDB" id="A0A553MY65"/>
<dbReference type="Proteomes" id="UP000316079">
    <property type="component" value="Unassembled WGS sequence"/>
</dbReference>
<protein>
    <submittedName>
        <fullName evidence="7">Uncharacterized protein</fullName>
    </submittedName>
</protein>
<feature type="transmembrane region" description="Helical" evidence="6">
    <location>
        <begin position="100"/>
        <end position="117"/>
    </location>
</feature>
<proteinExistence type="inferred from homology"/>
<comment type="subcellular location">
    <subcellularLocation>
        <location evidence="1">Membrane</location>
        <topology evidence="1">Multi-pass membrane protein</topology>
    </subcellularLocation>
</comment>
<sequence length="250" mass="27496">MDFTVSVWFKRAARPSAALALRDCNESSISAEDSSENSTAPAGQVLQQSEMCLPSSRCTGLTLIPISCICIISNLLLLFPDTKFQYLRERHVTPEAVWCTGIWGSGVLVLVAARGFVTQQQKKGCCFFTAEVLRKVGYTCLAVLAAGLCFVLSGTGLALGPFCLHNETNGLNWGRPLKQMRSGEKLYLFEPERWASACVEPKGVLIWNMVLFGLLMGASGLQLLLCFLHLLRTSLELFCSPFHYCRKALS</sequence>
<feature type="transmembrane region" description="Helical" evidence="6">
    <location>
        <begin position="138"/>
        <end position="159"/>
    </location>
</feature>
<keyword evidence="8" id="KW-1185">Reference proteome</keyword>
<dbReference type="OrthoDB" id="9897613at2759"/>